<keyword evidence="3" id="KW-0862">Zinc</keyword>
<organism evidence="6">
    <name type="scientific">Anguilla anguilla</name>
    <name type="common">European freshwater eel</name>
    <name type="synonym">Muraena anguilla</name>
    <dbReference type="NCBI Taxonomy" id="7936"/>
    <lineage>
        <taxon>Eukaryota</taxon>
        <taxon>Metazoa</taxon>
        <taxon>Chordata</taxon>
        <taxon>Craniata</taxon>
        <taxon>Vertebrata</taxon>
        <taxon>Euteleostomi</taxon>
        <taxon>Actinopterygii</taxon>
        <taxon>Neopterygii</taxon>
        <taxon>Teleostei</taxon>
        <taxon>Anguilliformes</taxon>
        <taxon>Anguillidae</taxon>
        <taxon>Anguilla</taxon>
    </lineage>
</organism>
<dbReference type="GO" id="GO:0008270">
    <property type="term" value="F:zinc ion binding"/>
    <property type="evidence" value="ECO:0007669"/>
    <property type="project" value="UniProtKB-KW"/>
</dbReference>
<dbReference type="InterPro" id="IPR001841">
    <property type="entry name" value="Znf_RING"/>
</dbReference>
<dbReference type="SUPFAM" id="SSF57850">
    <property type="entry name" value="RING/U-box"/>
    <property type="match status" value="1"/>
</dbReference>
<dbReference type="Gene3D" id="3.30.40.10">
    <property type="entry name" value="Zinc/RING finger domain, C3HC4 (zinc finger)"/>
    <property type="match status" value="1"/>
</dbReference>
<dbReference type="InterPro" id="IPR017907">
    <property type="entry name" value="Znf_RING_CS"/>
</dbReference>
<dbReference type="InterPro" id="IPR013083">
    <property type="entry name" value="Znf_RING/FYVE/PHD"/>
</dbReference>
<reference evidence="6" key="2">
    <citation type="journal article" date="2015" name="Fish Shellfish Immunol.">
        <title>Early steps in the European eel (Anguilla anguilla)-Vibrio vulnificus interaction in the gills: Role of the RtxA13 toxin.</title>
        <authorList>
            <person name="Callol A."/>
            <person name="Pajuelo D."/>
            <person name="Ebbesson L."/>
            <person name="Teles M."/>
            <person name="MacKenzie S."/>
            <person name="Amaro C."/>
        </authorList>
    </citation>
    <scope>NUCLEOTIDE SEQUENCE</scope>
</reference>
<dbReference type="PROSITE" id="PS50089">
    <property type="entry name" value="ZF_RING_2"/>
    <property type="match status" value="1"/>
</dbReference>
<protein>
    <recommendedName>
        <fullName evidence="5">RING-type domain-containing protein</fullName>
    </recommendedName>
</protein>
<evidence type="ECO:0000259" key="5">
    <source>
        <dbReference type="PROSITE" id="PS50089"/>
    </source>
</evidence>
<dbReference type="AlphaFoldDB" id="A0A0E9XYU1"/>
<evidence type="ECO:0000256" key="1">
    <source>
        <dbReference type="ARBA" id="ARBA00022723"/>
    </source>
</evidence>
<evidence type="ECO:0000313" key="6">
    <source>
        <dbReference type="EMBL" id="JAI07810.1"/>
    </source>
</evidence>
<feature type="domain" description="RING-type" evidence="5">
    <location>
        <begin position="17"/>
        <end position="57"/>
    </location>
</feature>
<dbReference type="Pfam" id="PF13920">
    <property type="entry name" value="zf-C3HC4_3"/>
    <property type="match status" value="1"/>
</dbReference>
<evidence type="ECO:0000256" key="4">
    <source>
        <dbReference type="PROSITE-ProRule" id="PRU00175"/>
    </source>
</evidence>
<reference evidence="6" key="1">
    <citation type="submission" date="2014-11" db="EMBL/GenBank/DDBJ databases">
        <authorList>
            <person name="Amaro Gonzalez C."/>
        </authorList>
    </citation>
    <scope>NUCLEOTIDE SEQUENCE</scope>
</reference>
<keyword evidence="1" id="KW-0479">Metal-binding</keyword>
<keyword evidence="2 4" id="KW-0863">Zinc-finger</keyword>
<dbReference type="PROSITE" id="PS00518">
    <property type="entry name" value="ZF_RING_1"/>
    <property type="match status" value="1"/>
</dbReference>
<evidence type="ECO:0000256" key="2">
    <source>
        <dbReference type="ARBA" id="ARBA00022771"/>
    </source>
</evidence>
<dbReference type="SMART" id="SM00184">
    <property type="entry name" value="RING"/>
    <property type="match status" value="1"/>
</dbReference>
<evidence type="ECO:0000256" key="3">
    <source>
        <dbReference type="ARBA" id="ARBA00022833"/>
    </source>
</evidence>
<proteinExistence type="predicted"/>
<dbReference type="EMBL" id="GBXM01000768">
    <property type="protein sequence ID" value="JAI07810.1"/>
    <property type="molecule type" value="Transcribed_RNA"/>
</dbReference>
<sequence length="69" mass="7775">MGAENSAPVAAGLIPKCRVCSKLSKDLVLLSCNHIFCKVCLWQYWDQKGSRECPFCRRTSSLDVPRPNF</sequence>
<name>A0A0E9XYU1_ANGAN</name>
<accession>A0A0E9XYU1</accession>